<name>A0A3L6QNN9_PANMI</name>
<accession>A0A3L6QNN9</accession>
<protein>
    <submittedName>
        <fullName evidence="2">Uncharacterized protein</fullName>
    </submittedName>
</protein>
<organism evidence="2 3">
    <name type="scientific">Panicum miliaceum</name>
    <name type="common">Proso millet</name>
    <name type="synonym">Broomcorn millet</name>
    <dbReference type="NCBI Taxonomy" id="4540"/>
    <lineage>
        <taxon>Eukaryota</taxon>
        <taxon>Viridiplantae</taxon>
        <taxon>Streptophyta</taxon>
        <taxon>Embryophyta</taxon>
        <taxon>Tracheophyta</taxon>
        <taxon>Spermatophyta</taxon>
        <taxon>Magnoliopsida</taxon>
        <taxon>Liliopsida</taxon>
        <taxon>Poales</taxon>
        <taxon>Poaceae</taxon>
        <taxon>PACMAD clade</taxon>
        <taxon>Panicoideae</taxon>
        <taxon>Panicodae</taxon>
        <taxon>Paniceae</taxon>
        <taxon>Panicinae</taxon>
        <taxon>Panicum</taxon>
        <taxon>Panicum sect. Panicum</taxon>
    </lineage>
</organism>
<evidence type="ECO:0000313" key="3">
    <source>
        <dbReference type="Proteomes" id="UP000275267"/>
    </source>
</evidence>
<dbReference type="EMBL" id="PQIB02000011">
    <property type="protein sequence ID" value="RLM85440.1"/>
    <property type="molecule type" value="Genomic_DNA"/>
</dbReference>
<dbReference type="AlphaFoldDB" id="A0A3L6QNN9"/>
<evidence type="ECO:0000313" key="2">
    <source>
        <dbReference type="EMBL" id="RLM85440.1"/>
    </source>
</evidence>
<gene>
    <name evidence="2" type="ORF">C2845_PM04G33670</name>
</gene>
<evidence type="ECO:0000256" key="1">
    <source>
        <dbReference type="SAM" id="MobiDB-lite"/>
    </source>
</evidence>
<dbReference type="Proteomes" id="UP000275267">
    <property type="component" value="Unassembled WGS sequence"/>
</dbReference>
<reference evidence="3" key="1">
    <citation type="journal article" date="2019" name="Nat. Commun.">
        <title>The genome of broomcorn millet.</title>
        <authorList>
            <person name="Zou C."/>
            <person name="Miki D."/>
            <person name="Li D."/>
            <person name="Tang Q."/>
            <person name="Xiao L."/>
            <person name="Rajput S."/>
            <person name="Deng P."/>
            <person name="Jia W."/>
            <person name="Huang R."/>
            <person name="Zhang M."/>
            <person name="Sun Y."/>
            <person name="Hu J."/>
            <person name="Fu X."/>
            <person name="Schnable P.S."/>
            <person name="Li F."/>
            <person name="Zhang H."/>
            <person name="Feng B."/>
            <person name="Zhu X."/>
            <person name="Liu R."/>
            <person name="Schnable J.C."/>
            <person name="Zhu J.-K."/>
            <person name="Zhang H."/>
        </authorList>
    </citation>
    <scope>NUCLEOTIDE SEQUENCE [LARGE SCALE GENOMIC DNA]</scope>
</reference>
<keyword evidence="3" id="KW-1185">Reference proteome</keyword>
<proteinExistence type="predicted"/>
<sequence length="99" mass="10935">MDGAEAESSSSLGRRKAAEESLGTATPSARQYGMLLARIDLARPPRSAWLDLHRIICTVPEEGGRPWPETGRCREPSPAYLYARTVVSHTEQQRQQLAS</sequence>
<feature type="region of interest" description="Disordered" evidence="1">
    <location>
        <begin position="1"/>
        <end position="29"/>
    </location>
</feature>
<comment type="caution">
    <text evidence="2">The sequence shown here is derived from an EMBL/GenBank/DDBJ whole genome shotgun (WGS) entry which is preliminary data.</text>
</comment>